<dbReference type="InterPro" id="IPR011050">
    <property type="entry name" value="Pectin_lyase_fold/virulence"/>
</dbReference>
<reference evidence="3 4" key="1">
    <citation type="submission" date="2020-08" db="EMBL/GenBank/DDBJ databases">
        <title>Genomic Encyclopedia of Type Strains, Phase IV (KMG-IV): sequencing the most valuable type-strain genomes for metagenomic binning, comparative biology and taxonomic classification.</title>
        <authorList>
            <person name="Goeker M."/>
        </authorList>
    </citation>
    <scope>NUCLEOTIDE SEQUENCE [LARGE SCALE GENOMIC DNA]</scope>
    <source>
        <strain evidence="3 4">DSM 18233</strain>
    </source>
</reference>
<dbReference type="NCBIfam" id="TIGR01414">
    <property type="entry name" value="autotrans_barl"/>
    <property type="match status" value="1"/>
</dbReference>
<evidence type="ECO:0000313" key="3">
    <source>
        <dbReference type="EMBL" id="MBB5189576.1"/>
    </source>
</evidence>
<evidence type="ECO:0000256" key="1">
    <source>
        <dbReference type="SAM" id="SignalP"/>
    </source>
</evidence>
<name>A0A840RAU7_9NEIS</name>
<dbReference type="Pfam" id="PF18883">
    <property type="entry name" value="AC_1"/>
    <property type="match status" value="1"/>
</dbReference>
<protein>
    <recommendedName>
        <fullName evidence="2">Autochaperone domain-containing protein</fullName>
    </recommendedName>
</protein>
<dbReference type="InterPro" id="IPR012332">
    <property type="entry name" value="Autotransporter_pectin_lyase_C"/>
</dbReference>
<dbReference type="InterPro" id="IPR043990">
    <property type="entry name" value="AC_1"/>
</dbReference>
<dbReference type="GO" id="GO:0019867">
    <property type="term" value="C:outer membrane"/>
    <property type="evidence" value="ECO:0007669"/>
    <property type="project" value="InterPro"/>
</dbReference>
<evidence type="ECO:0000313" key="4">
    <source>
        <dbReference type="Proteomes" id="UP000543030"/>
    </source>
</evidence>
<evidence type="ECO:0000259" key="2">
    <source>
        <dbReference type="Pfam" id="PF18883"/>
    </source>
</evidence>
<comment type="caution">
    <text evidence="3">The sequence shown here is derived from an EMBL/GenBank/DDBJ whole genome shotgun (WGS) entry which is preliminary data.</text>
</comment>
<sequence length="174" mass="17800">MSSPRTVIRSIWSFGLLNAATTYTGSTTLAAGTFATGAAGIFSRDFAFTVQPAVILDRQGFDQTLTSLTNSGLVRTGGSAEALLTTTNYIGRGGTLAIDTYLAADNSPSDKVVINGGIATGTTTLTVRNAGGSGILTTADGIWVIQTKNGGTTATEAFMLGGEARGGALDYRLF</sequence>
<organism evidence="3 4">
    <name type="scientific">Silvimonas terrae</name>
    <dbReference type="NCBI Taxonomy" id="300266"/>
    <lineage>
        <taxon>Bacteria</taxon>
        <taxon>Pseudomonadati</taxon>
        <taxon>Pseudomonadota</taxon>
        <taxon>Betaproteobacteria</taxon>
        <taxon>Neisseriales</taxon>
        <taxon>Chitinibacteraceae</taxon>
        <taxon>Silvimonas</taxon>
    </lineage>
</organism>
<feature type="domain" description="Autochaperone" evidence="2">
    <location>
        <begin position="78"/>
        <end position="173"/>
    </location>
</feature>
<keyword evidence="4" id="KW-1185">Reference proteome</keyword>
<dbReference type="Gene3D" id="2.160.20.20">
    <property type="match status" value="1"/>
</dbReference>
<dbReference type="InterPro" id="IPR006315">
    <property type="entry name" value="OM_autotransptr_brl_dom"/>
</dbReference>
<dbReference type="SUPFAM" id="SSF51126">
    <property type="entry name" value="Pectin lyase-like"/>
    <property type="match status" value="1"/>
</dbReference>
<keyword evidence="1" id="KW-0732">Signal</keyword>
<accession>A0A840RAU7</accession>
<dbReference type="EMBL" id="JACHHN010000001">
    <property type="protein sequence ID" value="MBB5189576.1"/>
    <property type="molecule type" value="Genomic_DNA"/>
</dbReference>
<dbReference type="Proteomes" id="UP000543030">
    <property type="component" value="Unassembled WGS sequence"/>
</dbReference>
<proteinExistence type="predicted"/>
<feature type="signal peptide" evidence="1">
    <location>
        <begin position="1"/>
        <end position="19"/>
    </location>
</feature>
<dbReference type="AlphaFoldDB" id="A0A840RAU7"/>
<dbReference type="CDD" id="cd01344">
    <property type="entry name" value="PL2_Passenger_AT"/>
    <property type="match status" value="1"/>
</dbReference>
<dbReference type="RefSeq" id="WP_221302942.1">
    <property type="nucleotide sequence ID" value="NZ_JACHHN010000001.1"/>
</dbReference>
<gene>
    <name evidence="3" type="ORF">HNQ50_000286</name>
</gene>
<feature type="chain" id="PRO_5032600078" description="Autochaperone domain-containing protein" evidence="1">
    <location>
        <begin position="20"/>
        <end position="174"/>
    </location>
</feature>